<dbReference type="PANTHER" id="PTHR24180:SF45">
    <property type="entry name" value="POLY [ADP-RIBOSE] POLYMERASE TANKYRASE"/>
    <property type="match status" value="1"/>
</dbReference>
<keyword evidence="2 3" id="KW-0040">ANK repeat</keyword>
<dbReference type="OrthoDB" id="5416972at2759"/>
<dbReference type="Pfam" id="PF00023">
    <property type="entry name" value="Ank"/>
    <property type="match status" value="1"/>
</dbReference>
<evidence type="ECO:0000256" key="4">
    <source>
        <dbReference type="SAM" id="Coils"/>
    </source>
</evidence>
<dbReference type="SUPFAM" id="SSF48403">
    <property type="entry name" value="Ankyrin repeat"/>
    <property type="match status" value="1"/>
</dbReference>
<dbReference type="InterPro" id="IPR036770">
    <property type="entry name" value="Ankyrin_rpt-contain_sf"/>
</dbReference>
<dbReference type="Gene3D" id="1.25.40.20">
    <property type="entry name" value="Ankyrin repeat-containing domain"/>
    <property type="match status" value="2"/>
</dbReference>
<gene>
    <name evidence="5" type="ORF">LY89DRAFT_251116</name>
</gene>
<dbReference type="Pfam" id="PF12796">
    <property type="entry name" value="Ank_2"/>
    <property type="match status" value="1"/>
</dbReference>
<keyword evidence="6" id="KW-1185">Reference proteome</keyword>
<proteinExistence type="predicted"/>
<sequence length="555" mass="60311">MSEPQSILTRVGSLLSTCLRLAQGLNNLHARDEIANRSIIALSTECITTSLALSSLQNILPSRLDLLSSVASSSEELTASFETAILGVASTLSILDGELSARESVNGLLNEAKYLWDEALSSQLGQQIRDQCSSIHHLIDILQSENVDNLELQMQERAQDLSELRRHASGARALRGQLQDKSRGDDLESIFSLATPDAPFQIELSSSRPYQKIKASLLIEENVTHVSASIRFDGISEHASTQPDERDPSVRKTPLAIASDGSHIISSSQSIVTVLTDKRANNAGGHESIASSSQLALPSELRGSARRRRISPLAETTQNSNANDEKLREALRVANREKEDVNRVKEKLQGALSKMLYHAIIKRDVKAVCDALPGFNSFGIDLNCVYNGFWANSGYLTPLAYAAATGDQDIAAILLKSGANWAASSQDVNHQYNGMTALIHASIAGHDLMARLLLAHGAMANHADKRGRSPFMYAAANGHIAIMLRLINHGTDIKLTDDEGNSALHWAARNGDHAAVDEIIKQGAIVNLQNTSNQRTPLHEAIFFRRSSSPNRSPY</sequence>
<dbReference type="KEGG" id="psco:LY89DRAFT_251116"/>
<evidence type="ECO:0000313" key="6">
    <source>
        <dbReference type="Proteomes" id="UP000070700"/>
    </source>
</evidence>
<protein>
    <submittedName>
        <fullName evidence="5">Ankyrin</fullName>
    </submittedName>
</protein>
<dbReference type="PROSITE" id="PS50297">
    <property type="entry name" value="ANK_REP_REGION"/>
    <property type="match status" value="4"/>
</dbReference>
<evidence type="ECO:0000313" key="5">
    <source>
        <dbReference type="EMBL" id="KUJ10808.1"/>
    </source>
</evidence>
<accession>A0A194WS59</accession>
<name>A0A194WS59_MOLSC</name>
<dbReference type="PANTHER" id="PTHR24180">
    <property type="entry name" value="CYCLIN-DEPENDENT KINASE INHIBITOR 2C-RELATED"/>
    <property type="match status" value="1"/>
</dbReference>
<dbReference type="PROSITE" id="PS50088">
    <property type="entry name" value="ANK_REPEAT"/>
    <property type="match status" value="4"/>
</dbReference>
<dbReference type="AlphaFoldDB" id="A0A194WS59"/>
<feature type="repeat" description="ANK" evidence="3">
    <location>
        <begin position="499"/>
        <end position="531"/>
    </location>
</feature>
<organism evidence="5 6">
    <name type="scientific">Mollisia scopiformis</name>
    <name type="common">Conifer needle endophyte fungus</name>
    <name type="synonym">Phialocephala scopiformis</name>
    <dbReference type="NCBI Taxonomy" id="149040"/>
    <lineage>
        <taxon>Eukaryota</taxon>
        <taxon>Fungi</taxon>
        <taxon>Dikarya</taxon>
        <taxon>Ascomycota</taxon>
        <taxon>Pezizomycotina</taxon>
        <taxon>Leotiomycetes</taxon>
        <taxon>Helotiales</taxon>
        <taxon>Mollisiaceae</taxon>
        <taxon>Mollisia</taxon>
    </lineage>
</organism>
<keyword evidence="4" id="KW-0175">Coiled coil</keyword>
<dbReference type="Pfam" id="PF13637">
    <property type="entry name" value="Ank_4"/>
    <property type="match status" value="1"/>
</dbReference>
<dbReference type="EMBL" id="KQ947428">
    <property type="protein sequence ID" value="KUJ10808.1"/>
    <property type="molecule type" value="Genomic_DNA"/>
</dbReference>
<dbReference type="RefSeq" id="XP_018065163.1">
    <property type="nucleotide sequence ID" value="XM_018206194.1"/>
</dbReference>
<dbReference type="InterPro" id="IPR002110">
    <property type="entry name" value="Ankyrin_rpt"/>
</dbReference>
<dbReference type="GeneID" id="28815920"/>
<dbReference type="Proteomes" id="UP000070700">
    <property type="component" value="Unassembled WGS sequence"/>
</dbReference>
<dbReference type="InParanoid" id="A0A194WS59"/>
<feature type="repeat" description="ANK" evidence="3">
    <location>
        <begin position="433"/>
        <end position="465"/>
    </location>
</feature>
<feature type="coiled-coil region" evidence="4">
    <location>
        <begin position="327"/>
        <end position="354"/>
    </location>
</feature>
<feature type="repeat" description="ANK" evidence="3">
    <location>
        <begin position="394"/>
        <end position="426"/>
    </location>
</feature>
<dbReference type="SMART" id="SM00248">
    <property type="entry name" value="ANK"/>
    <property type="match status" value="4"/>
</dbReference>
<evidence type="ECO:0000256" key="3">
    <source>
        <dbReference type="PROSITE-ProRule" id="PRU00023"/>
    </source>
</evidence>
<reference evidence="5 6" key="1">
    <citation type="submission" date="2015-10" db="EMBL/GenBank/DDBJ databases">
        <title>Full genome of DAOMC 229536 Phialocephala scopiformis, a fungal endophyte of spruce producing the potent anti-insectan compound rugulosin.</title>
        <authorList>
            <consortium name="DOE Joint Genome Institute"/>
            <person name="Walker A.K."/>
            <person name="Frasz S.L."/>
            <person name="Seifert K.A."/>
            <person name="Miller J.D."/>
            <person name="Mondo S.J."/>
            <person name="Labutti K."/>
            <person name="Lipzen A."/>
            <person name="Dockter R."/>
            <person name="Kennedy M."/>
            <person name="Grigoriev I.V."/>
            <person name="Spatafora J.W."/>
        </authorList>
    </citation>
    <scope>NUCLEOTIDE SEQUENCE [LARGE SCALE GENOMIC DNA]</scope>
    <source>
        <strain evidence="5 6">CBS 120377</strain>
    </source>
</reference>
<keyword evidence="1" id="KW-0677">Repeat</keyword>
<feature type="repeat" description="ANK" evidence="3">
    <location>
        <begin position="466"/>
        <end position="498"/>
    </location>
</feature>
<dbReference type="InterPro" id="IPR051637">
    <property type="entry name" value="Ank_repeat_dom-contain_49"/>
</dbReference>
<evidence type="ECO:0000256" key="1">
    <source>
        <dbReference type="ARBA" id="ARBA00022737"/>
    </source>
</evidence>
<evidence type="ECO:0000256" key="2">
    <source>
        <dbReference type="ARBA" id="ARBA00023043"/>
    </source>
</evidence>